<sequence>MYSGLCELHHIHFIKFVYYSYYLHYISSCGYIPFLTCSFAPAPRCLFAKEYPYEARHSIDEWQQILL</sequence>
<gene>
    <name evidence="1" type="ORF">EB796_010339</name>
</gene>
<keyword evidence="2" id="KW-1185">Reference proteome</keyword>
<evidence type="ECO:0000313" key="2">
    <source>
        <dbReference type="Proteomes" id="UP000593567"/>
    </source>
</evidence>
<proteinExistence type="predicted"/>
<reference evidence="1" key="1">
    <citation type="submission" date="2020-06" db="EMBL/GenBank/DDBJ databases">
        <title>Draft genome of Bugula neritina, a colonial animal packing powerful symbionts and potential medicines.</title>
        <authorList>
            <person name="Rayko M."/>
        </authorList>
    </citation>
    <scope>NUCLEOTIDE SEQUENCE [LARGE SCALE GENOMIC DNA]</scope>
    <source>
        <strain evidence="1">Kwan_BN1</strain>
    </source>
</reference>
<evidence type="ECO:0000313" key="1">
    <source>
        <dbReference type="EMBL" id="KAF6031350.1"/>
    </source>
</evidence>
<comment type="caution">
    <text evidence="1">The sequence shown here is derived from an EMBL/GenBank/DDBJ whole genome shotgun (WGS) entry which is preliminary data.</text>
</comment>
<dbReference type="EMBL" id="VXIV02001617">
    <property type="protein sequence ID" value="KAF6031350.1"/>
    <property type="molecule type" value="Genomic_DNA"/>
</dbReference>
<dbReference type="AlphaFoldDB" id="A0A7J7JY74"/>
<dbReference type="Proteomes" id="UP000593567">
    <property type="component" value="Unassembled WGS sequence"/>
</dbReference>
<accession>A0A7J7JY74</accession>
<protein>
    <submittedName>
        <fullName evidence="1">Uncharacterized protein</fullName>
    </submittedName>
</protein>
<organism evidence="1 2">
    <name type="scientific">Bugula neritina</name>
    <name type="common">Brown bryozoan</name>
    <name type="synonym">Sertularia neritina</name>
    <dbReference type="NCBI Taxonomy" id="10212"/>
    <lineage>
        <taxon>Eukaryota</taxon>
        <taxon>Metazoa</taxon>
        <taxon>Spiralia</taxon>
        <taxon>Lophotrochozoa</taxon>
        <taxon>Bryozoa</taxon>
        <taxon>Gymnolaemata</taxon>
        <taxon>Cheilostomatida</taxon>
        <taxon>Flustrina</taxon>
        <taxon>Buguloidea</taxon>
        <taxon>Bugulidae</taxon>
        <taxon>Bugula</taxon>
    </lineage>
</organism>
<name>A0A7J7JY74_BUGNE</name>